<keyword evidence="4 6" id="KW-0238">DNA-binding</keyword>
<evidence type="ECO:0000313" key="8">
    <source>
        <dbReference type="Proteomes" id="UP001228504"/>
    </source>
</evidence>
<comment type="function">
    <text evidence="6">Sigma factors are initiation factors that promote the attachment of RNA polymerase to specific initiation sites and are then released.</text>
</comment>
<dbReference type="HAMAP" id="MF_02064">
    <property type="entry name" value="Sigma70_SigI"/>
    <property type="match status" value="1"/>
</dbReference>
<dbReference type="EMBL" id="JAUSUF010000019">
    <property type="protein sequence ID" value="MDQ0151153.1"/>
    <property type="molecule type" value="Genomic_DNA"/>
</dbReference>
<dbReference type="PIRSF" id="PIRSF038953">
    <property type="entry name" value="SigI"/>
    <property type="match status" value="1"/>
</dbReference>
<feature type="short sequence motif" description="Polymerase core binding" evidence="6">
    <location>
        <begin position="40"/>
        <end position="53"/>
    </location>
</feature>
<name>A0ABT9UXW0_9FIRM</name>
<dbReference type="Gene3D" id="1.10.1740.10">
    <property type="match status" value="1"/>
</dbReference>
<keyword evidence="3 6" id="KW-0731">Sigma factor</keyword>
<keyword evidence="6" id="KW-0346">Stress response</keyword>
<keyword evidence="8" id="KW-1185">Reference proteome</keyword>
<evidence type="ECO:0000256" key="6">
    <source>
        <dbReference type="HAMAP-Rule" id="MF_02064"/>
    </source>
</evidence>
<protein>
    <recommendedName>
        <fullName evidence="6">RNA polymerase sigma factor SigI</fullName>
    </recommendedName>
</protein>
<dbReference type="InterPro" id="IPR013325">
    <property type="entry name" value="RNA_pol_sigma_r2"/>
</dbReference>
<dbReference type="Proteomes" id="UP001228504">
    <property type="component" value="Unassembled WGS sequence"/>
</dbReference>
<comment type="subunit">
    <text evidence="6">Interacts with RsgI.</text>
</comment>
<evidence type="ECO:0000256" key="1">
    <source>
        <dbReference type="ARBA" id="ARBA00022490"/>
    </source>
</evidence>
<accession>A0ABT9UXW0</accession>
<organism evidence="7 8">
    <name type="scientific">Eubacterium multiforme</name>
    <dbReference type="NCBI Taxonomy" id="83339"/>
    <lineage>
        <taxon>Bacteria</taxon>
        <taxon>Bacillati</taxon>
        <taxon>Bacillota</taxon>
        <taxon>Clostridia</taxon>
        <taxon>Eubacteriales</taxon>
        <taxon>Eubacteriaceae</taxon>
        <taxon>Eubacterium</taxon>
    </lineage>
</organism>
<comment type="subcellular location">
    <subcellularLocation>
        <location evidence="6">Cytoplasm</location>
    </subcellularLocation>
</comment>
<evidence type="ECO:0000256" key="4">
    <source>
        <dbReference type="ARBA" id="ARBA00023125"/>
    </source>
</evidence>
<dbReference type="SUPFAM" id="SSF88946">
    <property type="entry name" value="Sigma2 domain of RNA polymerase sigma factors"/>
    <property type="match status" value="1"/>
</dbReference>
<evidence type="ECO:0000256" key="3">
    <source>
        <dbReference type="ARBA" id="ARBA00023082"/>
    </source>
</evidence>
<dbReference type="InterPro" id="IPR014244">
    <property type="entry name" value="RNA_pol_sigma-I"/>
</dbReference>
<keyword evidence="5 6" id="KW-0804">Transcription</keyword>
<dbReference type="RefSeq" id="WP_307488155.1">
    <property type="nucleotide sequence ID" value="NZ_JAUSUF010000019.1"/>
</dbReference>
<reference evidence="7 8" key="1">
    <citation type="submission" date="2023-07" db="EMBL/GenBank/DDBJ databases">
        <title>Genomic Encyclopedia of Type Strains, Phase IV (KMG-IV): sequencing the most valuable type-strain genomes for metagenomic binning, comparative biology and taxonomic classification.</title>
        <authorList>
            <person name="Goeker M."/>
        </authorList>
    </citation>
    <scope>NUCLEOTIDE SEQUENCE [LARGE SCALE GENOMIC DNA]</scope>
    <source>
        <strain evidence="7 8">DSM 20694</strain>
    </source>
</reference>
<feature type="DNA-binding region" description="H-T-H motif" evidence="6">
    <location>
        <begin position="175"/>
        <end position="194"/>
    </location>
</feature>
<comment type="activity regulation">
    <text evidence="6">Negatively regulated by the anti-sigma-I factor RsgI.</text>
</comment>
<keyword evidence="1 6" id="KW-0963">Cytoplasm</keyword>
<sequence>MKNKLFLDQNINEFIENNLGIIINTISKITGRYVSIENDEEFSIGLCAFLEALERYDESKGDFICFAKLVIESRIKNYLKKENKHKNTVSIDLYNDMGVDVTNLISNPIEDKTELLIEIDRFKKELNLFSLTLEDLANSSPKHKDTKENAIKISEKASEDSEVTDFMYEKRRLPIRNMSLKYLVSEKVLKRSKKFIISLIIIFFKKYRNLILWIKG</sequence>
<evidence type="ECO:0000256" key="2">
    <source>
        <dbReference type="ARBA" id="ARBA00023015"/>
    </source>
</evidence>
<keyword evidence="2 6" id="KW-0805">Transcription regulation</keyword>
<gene>
    <name evidence="6" type="primary">sigI</name>
    <name evidence="7" type="ORF">J2S18_003130</name>
</gene>
<proteinExistence type="inferred from homology"/>
<evidence type="ECO:0000256" key="5">
    <source>
        <dbReference type="ARBA" id="ARBA00023163"/>
    </source>
</evidence>
<comment type="similarity">
    <text evidence="6">Belongs to the sigma-70 factor family. SigI subfamily.</text>
</comment>
<comment type="caution">
    <text evidence="7">The sequence shown here is derived from an EMBL/GenBank/DDBJ whole genome shotgun (WGS) entry which is preliminary data.</text>
</comment>
<evidence type="ECO:0000313" key="7">
    <source>
        <dbReference type="EMBL" id="MDQ0151153.1"/>
    </source>
</evidence>